<dbReference type="InterPro" id="IPR006561">
    <property type="entry name" value="DZF_dom"/>
</dbReference>
<dbReference type="InterPro" id="IPR049401">
    <property type="entry name" value="DZF_dom_N"/>
</dbReference>
<dbReference type="Pfam" id="PF07528">
    <property type="entry name" value="DZF_N"/>
    <property type="match status" value="1"/>
</dbReference>
<dbReference type="PROSITE" id="PS51703">
    <property type="entry name" value="DZF"/>
    <property type="match status" value="1"/>
</dbReference>
<dbReference type="GO" id="GO:0003725">
    <property type="term" value="F:double-stranded RNA binding"/>
    <property type="evidence" value="ECO:0007669"/>
    <property type="project" value="TreeGrafter"/>
</dbReference>
<dbReference type="InterPro" id="IPR049402">
    <property type="entry name" value="DZF_dom_C"/>
</dbReference>
<dbReference type="GO" id="GO:0071011">
    <property type="term" value="C:precatalytic spliceosome"/>
    <property type="evidence" value="ECO:0007669"/>
    <property type="project" value="TreeGrafter"/>
</dbReference>
<evidence type="ECO:0000259" key="1">
    <source>
        <dbReference type="PROSITE" id="PS51703"/>
    </source>
</evidence>
<feature type="non-terminal residue" evidence="2">
    <location>
        <position position="230"/>
    </location>
</feature>
<gene>
    <name evidence="2" type="ORF">OBRU01_09804</name>
</gene>
<keyword evidence="3" id="KW-1185">Reference proteome</keyword>
<dbReference type="EMBL" id="JTDY01004169">
    <property type="protein sequence ID" value="KOB68500.1"/>
    <property type="molecule type" value="Genomic_DNA"/>
</dbReference>
<sequence length="230" mass="24647">MGMPYGPVGRRPEMPDDRHVLAKHAEIYPTEAQLQEIQRAVSHTEKALKSLSDALTEAAKPKVRHSSSTCSVFSFMGEGEAGAGAGGEPTVATRALKGVMRVALLAKGLLLKGDKEVRLVVLCHDRPTITLLKRVAADLPAHLAKVKARAASLQSCVIIIRIMRDLCRRIPNWTPLNAYAMELLVSGVMHSAGGALSPGEALRRVMEAVAGGVLLEHGPGLRDPCEKELV</sequence>
<reference evidence="2 3" key="1">
    <citation type="journal article" date="2015" name="Genome Biol. Evol.">
        <title>The genome of winter moth (Operophtera brumata) provides a genomic perspective on sexual dimorphism and phenology.</title>
        <authorList>
            <person name="Derks M.F."/>
            <person name="Smit S."/>
            <person name="Salis L."/>
            <person name="Schijlen E."/>
            <person name="Bossers A."/>
            <person name="Mateman C."/>
            <person name="Pijl A.S."/>
            <person name="de Ridder D."/>
            <person name="Groenen M.A."/>
            <person name="Visser M.E."/>
            <person name="Megens H.J."/>
        </authorList>
    </citation>
    <scope>NUCLEOTIDE SEQUENCE [LARGE SCALE GENOMIC DNA]</scope>
    <source>
        <strain evidence="2">WM2013NL</strain>
        <tissue evidence="2">Head and thorax</tissue>
    </source>
</reference>
<proteinExistence type="predicted"/>
<dbReference type="InterPro" id="IPR043519">
    <property type="entry name" value="NT_sf"/>
</dbReference>
<organism evidence="2 3">
    <name type="scientific">Operophtera brumata</name>
    <name type="common">Winter moth</name>
    <name type="synonym">Phalaena brumata</name>
    <dbReference type="NCBI Taxonomy" id="104452"/>
    <lineage>
        <taxon>Eukaryota</taxon>
        <taxon>Metazoa</taxon>
        <taxon>Ecdysozoa</taxon>
        <taxon>Arthropoda</taxon>
        <taxon>Hexapoda</taxon>
        <taxon>Insecta</taxon>
        <taxon>Pterygota</taxon>
        <taxon>Neoptera</taxon>
        <taxon>Endopterygota</taxon>
        <taxon>Lepidoptera</taxon>
        <taxon>Glossata</taxon>
        <taxon>Ditrysia</taxon>
        <taxon>Geometroidea</taxon>
        <taxon>Geometridae</taxon>
        <taxon>Larentiinae</taxon>
        <taxon>Operophtera</taxon>
    </lineage>
</organism>
<feature type="domain" description="DZF" evidence="1">
    <location>
        <begin position="1"/>
        <end position="230"/>
    </location>
</feature>
<comment type="caution">
    <text evidence="2">The sequence shown here is derived from an EMBL/GenBank/DDBJ whole genome shotgun (WGS) entry which is preliminary data.</text>
</comment>
<dbReference type="STRING" id="104452.A0A0L7KZC3"/>
<evidence type="ECO:0000313" key="3">
    <source>
        <dbReference type="Proteomes" id="UP000037510"/>
    </source>
</evidence>
<accession>A0A0L7KZC3</accession>
<dbReference type="PANTHER" id="PTHR45762:SF3">
    <property type="entry name" value="ZINC-FINGER PROTEIN AT 72D, ISOFORM B"/>
    <property type="match status" value="1"/>
</dbReference>
<name>A0A0L7KZC3_OPEBR</name>
<dbReference type="Proteomes" id="UP000037510">
    <property type="component" value="Unassembled WGS sequence"/>
</dbReference>
<dbReference type="PANTHER" id="PTHR45762">
    <property type="entry name" value="ZINC FINGER RNA-BINDING PROTEIN"/>
    <property type="match status" value="1"/>
</dbReference>
<dbReference type="Pfam" id="PF20965">
    <property type="entry name" value="DZF_C"/>
    <property type="match status" value="1"/>
</dbReference>
<dbReference type="Gene3D" id="3.30.460.10">
    <property type="entry name" value="Beta Polymerase, domain 2"/>
    <property type="match status" value="1"/>
</dbReference>
<protein>
    <submittedName>
        <fullName evidence="2">Interleukin enhancer-binding factor 3</fullName>
    </submittedName>
</protein>
<evidence type="ECO:0000313" key="2">
    <source>
        <dbReference type="EMBL" id="KOB68500.1"/>
    </source>
</evidence>
<dbReference type="AlphaFoldDB" id="A0A0L7KZC3"/>
<dbReference type="SMART" id="SM00572">
    <property type="entry name" value="DZF"/>
    <property type="match status" value="1"/>
</dbReference>
<dbReference type="GO" id="GO:0003727">
    <property type="term" value="F:single-stranded RNA binding"/>
    <property type="evidence" value="ECO:0007669"/>
    <property type="project" value="TreeGrafter"/>
</dbReference>